<organism evidence="4 5">
    <name type="scientific">Pontibacter cellulosilyticus</name>
    <dbReference type="NCBI Taxonomy" id="1720253"/>
    <lineage>
        <taxon>Bacteria</taxon>
        <taxon>Pseudomonadati</taxon>
        <taxon>Bacteroidota</taxon>
        <taxon>Cytophagia</taxon>
        <taxon>Cytophagales</taxon>
        <taxon>Hymenobacteraceae</taxon>
        <taxon>Pontibacter</taxon>
    </lineage>
</organism>
<keyword evidence="4" id="KW-0032">Aminotransferase</keyword>
<dbReference type="GO" id="GO:0030170">
    <property type="term" value="F:pyridoxal phosphate binding"/>
    <property type="evidence" value="ECO:0007669"/>
    <property type="project" value="InterPro"/>
</dbReference>
<dbReference type="InterPro" id="IPR015424">
    <property type="entry name" value="PyrdxlP-dep_Trfase"/>
</dbReference>
<dbReference type="AlphaFoldDB" id="A0A923N5Q6"/>
<feature type="domain" description="Aminotransferase class I/classII large" evidence="3">
    <location>
        <begin position="118"/>
        <end position="343"/>
    </location>
</feature>
<comment type="caution">
    <text evidence="4">The sequence shown here is derived from an EMBL/GenBank/DDBJ whole genome shotgun (WGS) entry which is preliminary data.</text>
</comment>
<dbReference type="PANTHER" id="PTHR13693">
    <property type="entry name" value="CLASS II AMINOTRANSFERASE/8-AMINO-7-OXONONANOATE SYNTHASE"/>
    <property type="match status" value="1"/>
</dbReference>
<dbReference type="InterPro" id="IPR015422">
    <property type="entry name" value="PyrdxlP-dep_Trfase_small"/>
</dbReference>
<evidence type="ECO:0000256" key="1">
    <source>
        <dbReference type="ARBA" id="ARBA00001933"/>
    </source>
</evidence>
<evidence type="ECO:0000313" key="4">
    <source>
        <dbReference type="EMBL" id="MBC5992324.1"/>
    </source>
</evidence>
<evidence type="ECO:0000313" key="5">
    <source>
        <dbReference type="Proteomes" id="UP000603640"/>
    </source>
</evidence>
<dbReference type="Pfam" id="PF00155">
    <property type="entry name" value="Aminotran_1_2"/>
    <property type="match status" value="1"/>
</dbReference>
<keyword evidence="5" id="KW-1185">Reference proteome</keyword>
<dbReference type="GO" id="GO:0008483">
    <property type="term" value="F:transaminase activity"/>
    <property type="evidence" value="ECO:0007669"/>
    <property type="project" value="UniProtKB-KW"/>
</dbReference>
<evidence type="ECO:0000256" key="2">
    <source>
        <dbReference type="ARBA" id="ARBA00022679"/>
    </source>
</evidence>
<dbReference type="Gene3D" id="3.90.1150.10">
    <property type="entry name" value="Aspartate Aminotransferase, domain 1"/>
    <property type="match status" value="1"/>
</dbReference>
<dbReference type="Proteomes" id="UP000603640">
    <property type="component" value="Unassembled WGS sequence"/>
</dbReference>
<protein>
    <submittedName>
        <fullName evidence="4">Pyridoxal phosphate-dependent aminotransferase family protein</fullName>
    </submittedName>
</protein>
<name>A0A923N5Q6_9BACT</name>
<gene>
    <name evidence="4" type="ORF">H8S84_05680</name>
</gene>
<dbReference type="SUPFAM" id="SSF53383">
    <property type="entry name" value="PLP-dependent transferases"/>
    <property type="match status" value="1"/>
</dbReference>
<dbReference type="EMBL" id="JACRVF010000001">
    <property type="protein sequence ID" value="MBC5992324.1"/>
    <property type="molecule type" value="Genomic_DNA"/>
</dbReference>
<keyword evidence="2" id="KW-0808">Transferase</keyword>
<dbReference type="InterPro" id="IPR015421">
    <property type="entry name" value="PyrdxlP-dep_Trfase_major"/>
</dbReference>
<reference evidence="4" key="1">
    <citation type="submission" date="2020-08" db="EMBL/GenBank/DDBJ databases">
        <title>Pontibacter sp. SD6 16S ribosomal RNA gene Genome sequencing and assembly.</title>
        <authorList>
            <person name="Kang M."/>
        </authorList>
    </citation>
    <scope>NUCLEOTIDE SEQUENCE</scope>
    <source>
        <strain evidence="4">SD6</strain>
    </source>
</reference>
<dbReference type="RefSeq" id="WP_187066272.1">
    <property type="nucleotide sequence ID" value="NZ_JACRVF010000001.1"/>
</dbReference>
<comment type="cofactor">
    <cofactor evidence="1">
        <name>pyridoxal 5'-phosphate</name>
        <dbReference type="ChEBI" id="CHEBI:597326"/>
    </cofactor>
</comment>
<dbReference type="InterPro" id="IPR050087">
    <property type="entry name" value="AON_synthase_class-II"/>
</dbReference>
<sequence>MPVVEQLTGRTVVADGKERLYFSGTSYLGMNVNRELAALIQEGGKRYGTTYSSSRNSNLKLAVYDEAEILLAAQAGAGAALTFSSGYLAGQALIRTLDQGQRFIHAPDAHPALWRNASDANHTDFDSWVNSLQEIIADAEGEVVIVVNSVDPLKARKYNFDWAGRLPTDRHITLVVDDSHLLGLSGESGAGTFPEIARQVKQHVELVVVASMGKALGIAGGVVLGTESRIASLRKSPYFIAGSPAPPAYMYAFVHAQELFEQARMQLKYNVQHFQELIKHHQLFDYFDTYPVFYTKEHGLYYALEEEVIISCFPYPDPESMPITRVIINSLHTSDDLEVLAEMIEKYKVGEKVARKV</sequence>
<dbReference type="InterPro" id="IPR004839">
    <property type="entry name" value="Aminotransferase_I/II_large"/>
</dbReference>
<accession>A0A923N5Q6</accession>
<dbReference type="Gene3D" id="3.40.640.10">
    <property type="entry name" value="Type I PLP-dependent aspartate aminotransferase-like (Major domain)"/>
    <property type="match status" value="1"/>
</dbReference>
<evidence type="ECO:0000259" key="3">
    <source>
        <dbReference type="Pfam" id="PF00155"/>
    </source>
</evidence>
<proteinExistence type="predicted"/>